<evidence type="ECO:0000313" key="2">
    <source>
        <dbReference type="EMBL" id="KAK4110503.1"/>
    </source>
</evidence>
<accession>A0AAN6TA62</accession>
<keyword evidence="3" id="KW-1185">Reference proteome</keyword>
<feature type="transmembrane region" description="Helical" evidence="1">
    <location>
        <begin position="21"/>
        <end position="48"/>
    </location>
</feature>
<name>A0AAN6TA62_9PEZI</name>
<keyword evidence="1" id="KW-0812">Transmembrane</keyword>
<dbReference type="RefSeq" id="XP_064668073.1">
    <property type="nucleotide sequence ID" value="XM_064808899.1"/>
</dbReference>
<dbReference type="GeneID" id="89933022"/>
<evidence type="ECO:0000313" key="3">
    <source>
        <dbReference type="Proteomes" id="UP001302812"/>
    </source>
</evidence>
<keyword evidence="1" id="KW-0472">Membrane</keyword>
<proteinExistence type="predicted"/>
<sequence>MRVGRLSLRRRWLDPGVRLPGLIAAVALAVGFLLGFVVAVVAAGSGWLSLGLGLSYPGGDGSGGSSGCGEVDMGQRLGKSTDRTESITGGGGLGLVAAAEFGGWEEGLGRIVMLNGSFCACTFSSLEGLGCCQLGSALSPLTPFAAAAGSPWLA</sequence>
<reference evidence="2" key="2">
    <citation type="submission" date="2023-05" db="EMBL/GenBank/DDBJ databases">
        <authorList>
            <consortium name="Lawrence Berkeley National Laboratory"/>
            <person name="Steindorff A."/>
            <person name="Hensen N."/>
            <person name="Bonometti L."/>
            <person name="Westerberg I."/>
            <person name="Brannstrom I.O."/>
            <person name="Guillou S."/>
            <person name="Cros-Aarteil S."/>
            <person name="Calhoun S."/>
            <person name="Haridas S."/>
            <person name="Kuo A."/>
            <person name="Mondo S."/>
            <person name="Pangilinan J."/>
            <person name="Riley R."/>
            <person name="Labutti K."/>
            <person name="Andreopoulos B."/>
            <person name="Lipzen A."/>
            <person name="Chen C."/>
            <person name="Yanf M."/>
            <person name="Daum C."/>
            <person name="Ng V."/>
            <person name="Clum A."/>
            <person name="Ohm R."/>
            <person name="Martin F."/>
            <person name="Silar P."/>
            <person name="Natvig D."/>
            <person name="Lalanne C."/>
            <person name="Gautier V."/>
            <person name="Ament-Velasquez S.L."/>
            <person name="Kruys A."/>
            <person name="Hutchinson M.I."/>
            <person name="Powell A.J."/>
            <person name="Barry K."/>
            <person name="Miller A.N."/>
            <person name="Grigoriev I.V."/>
            <person name="Debuchy R."/>
            <person name="Gladieux P."/>
            <person name="Thoren M.H."/>
            <person name="Johannesson H."/>
        </authorList>
    </citation>
    <scope>NUCLEOTIDE SEQUENCE</scope>
    <source>
        <strain evidence="2">CBS 508.74</strain>
    </source>
</reference>
<protein>
    <submittedName>
        <fullName evidence="2">Uncharacterized protein</fullName>
    </submittedName>
</protein>
<reference evidence="2" key="1">
    <citation type="journal article" date="2023" name="Mol. Phylogenet. Evol.">
        <title>Genome-scale phylogeny and comparative genomics of the fungal order Sordariales.</title>
        <authorList>
            <person name="Hensen N."/>
            <person name="Bonometti L."/>
            <person name="Westerberg I."/>
            <person name="Brannstrom I.O."/>
            <person name="Guillou S."/>
            <person name="Cros-Aarteil S."/>
            <person name="Calhoun S."/>
            <person name="Haridas S."/>
            <person name="Kuo A."/>
            <person name="Mondo S."/>
            <person name="Pangilinan J."/>
            <person name="Riley R."/>
            <person name="LaButti K."/>
            <person name="Andreopoulos B."/>
            <person name="Lipzen A."/>
            <person name="Chen C."/>
            <person name="Yan M."/>
            <person name="Daum C."/>
            <person name="Ng V."/>
            <person name="Clum A."/>
            <person name="Steindorff A."/>
            <person name="Ohm R.A."/>
            <person name="Martin F."/>
            <person name="Silar P."/>
            <person name="Natvig D.O."/>
            <person name="Lalanne C."/>
            <person name="Gautier V."/>
            <person name="Ament-Velasquez S.L."/>
            <person name="Kruys A."/>
            <person name="Hutchinson M.I."/>
            <person name="Powell A.J."/>
            <person name="Barry K."/>
            <person name="Miller A.N."/>
            <person name="Grigoriev I.V."/>
            <person name="Debuchy R."/>
            <person name="Gladieux P."/>
            <person name="Hiltunen Thoren M."/>
            <person name="Johannesson H."/>
        </authorList>
    </citation>
    <scope>NUCLEOTIDE SEQUENCE</scope>
    <source>
        <strain evidence="2">CBS 508.74</strain>
    </source>
</reference>
<dbReference type="Proteomes" id="UP001302812">
    <property type="component" value="Unassembled WGS sequence"/>
</dbReference>
<keyword evidence="1" id="KW-1133">Transmembrane helix</keyword>
<comment type="caution">
    <text evidence="2">The sequence shown here is derived from an EMBL/GenBank/DDBJ whole genome shotgun (WGS) entry which is preliminary data.</text>
</comment>
<gene>
    <name evidence="2" type="ORF">N656DRAFT_208942</name>
</gene>
<evidence type="ECO:0000256" key="1">
    <source>
        <dbReference type="SAM" id="Phobius"/>
    </source>
</evidence>
<organism evidence="2 3">
    <name type="scientific">Canariomyces notabilis</name>
    <dbReference type="NCBI Taxonomy" id="2074819"/>
    <lineage>
        <taxon>Eukaryota</taxon>
        <taxon>Fungi</taxon>
        <taxon>Dikarya</taxon>
        <taxon>Ascomycota</taxon>
        <taxon>Pezizomycotina</taxon>
        <taxon>Sordariomycetes</taxon>
        <taxon>Sordariomycetidae</taxon>
        <taxon>Sordariales</taxon>
        <taxon>Chaetomiaceae</taxon>
        <taxon>Canariomyces</taxon>
    </lineage>
</organism>
<dbReference type="EMBL" id="MU853350">
    <property type="protein sequence ID" value="KAK4110503.1"/>
    <property type="molecule type" value="Genomic_DNA"/>
</dbReference>
<dbReference type="AlphaFoldDB" id="A0AAN6TA62"/>